<accession>A0A2Z6MD81</accession>
<name>A0A2Z6MD81_TRISU</name>
<dbReference type="InterPro" id="IPR012340">
    <property type="entry name" value="NA-bd_OB-fold"/>
</dbReference>
<protein>
    <recommendedName>
        <fullName evidence="3">Replication factor A C-terminal domain-containing protein</fullName>
    </recommendedName>
</protein>
<gene>
    <name evidence="1" type="ORF">TSUD_392270</name>
</gene>
<sequence>MGKVSNATNNELDEHSSMEIVATPTKNQVSEARLAEVISNGTMADIVQTPSQLMSQSTGGSMYTPEHKILNKAEIMSLPQMMALSQETICLTVVKTVRCADKHPTDTQIWKYRIDVVVEYGNCETTFTFWDRECEEILRESVAFLCDQMLALGIDDPLDYPTNIDTVEGRNLATRVKWQPKWSNEFVQGVHEGKSFIETLKAQFTPAQLHTNKLTELVTSAQPDDFNLETDDVIPTASLSDDTDQLDPTLCATKTPSKRTGASIKYDNVEAADLISSKLYSTKMPKHPKMEQLKLIFCN</sequence>
<dbReference type="Gene3D" id="2.40.50.140">
    <property type="entry name" value="Nucleic acid-binding proteins"/>
    <property type="match status" value="1"/>
</dbReference>
<evidence type="ECO:0000313" key="1">
    <source>
        <dbReference type="EMBL" id="GAU29738.1"/>
    </source>
</evidence>
<reference evidence="2" key="1">
    <citation type="journal article" date="2017" name="Front. Plant Sci.">
        <title>Climate Clever Clovers: New Paradigm to Reduce the Environmental Footprint of Ruminants by Breeding Low Methanogenic Forages Utilizing Haplotype Variation.</title>
        <authorList>
            <person name="Kaur P."/>
            <person name="Appels R."/>
            <person name="Bayer P.E."/>
            <person name="Keeble-Gagnere G."/>
            <person name="Wang J."/>
            <person name="Hirakawa H."/>
            <person name="Shirasawa K."/>
            <person name="Vercoe P."/>
            <person name="Stefanova K."/>
            <person name="Durmic Z."/>
            <person name="Nichols P."/>
            <person name="Revell C."/>
            <person name="Isobe S.N."/>
            <person name="Edwards D."/>
            <person name="Erskine W."/>
        </authorList>
    </citation>
    <scope>NUCLEOTIDE SEQUENCE [LARGE SCALE GENOMIC DNA]</scope>
    <source>
        <strain evidence="2">cv. Daliak</strain>
    </source>
</reference>
<proteinExistence type="predicted"/>
<organism evidence="1 2">
    <name type="scientific">Trifolium subterraneum</name>
    <name type="common">Subterranean clover</name>
    <dbReference type="NCBI Taxonomy" id="3900"/>
    <lineage>
        <taxon>Eukaryota</taxon>
        <taxon>Viridiplantae</taxon>
        <taxon>Streptophyta</taxon>
        <taxon>Embryophyta</taxon>
        <taxon>Tracheophyta</taxon>
        <taxon>Spermatophyta</taxon>
        <taxon>Magnoliopsida</taxon>
        <taxon>eudicotyledons</taxon>
        <taxon>Gunneridae</taxon>
        <taxon>Pentapetalae</taxon>
        <taxon>rosids</taxon>
        <taxon>fabids</taxon>
        <taxon>Fabales</taxon>
        <taxon>Fabaceae</taxon>
        <taxon>Papilionoideae</taxon>
        <taxon>50 kb inversion clade</taxon>
        <taxon>NPAAA clade</taxon>
        <taxon>Hologalegina</taxon>
        <taxon>IRL clade</taxon>
        <taxon>Trifolieae</taxon>
        <taxon>Trifolium</taxon>
    </lineage>
</organism>
<dbReference type="Proteomes" id="UP000242715">
    <property type="component" value="Unassembled WGS sequence"/>
</dbReference>
<dbReference type="AlphaFoldDB" id="A0A2Z6MD81"/>
<keyword evidence="2" id="KW-1185">Reference proteome</keyword>
<dbReference type="EMBL" id="DF973404">
    <property type="protein sequence ID" value="GAU29738.1"/>
    <property type="molecule type" value="Genomic_DNA"/>
</dbReference>
<evidence type="ECO:0000313" key="2">
    <source>
        <dbReference type="Proteomes" id="UP000242715"/>
    </source>
</evidence>
<evidence type="ECO:0008006" key="3">
    <source>
        <dbReference type="Google" id="ProtNLM"/>
    </source>
</evidence>